<dbReference type="FunFam" id="3.90.550.10:FF:000115">
    <property type="entry name" value="Dolichyl-phosphate beta-glucosyltransferase isoform A"/>
    <property type="match status" value="1"/>
</dbReference>
<gene>
    <name evidence="16" type="primary">LOC105052221</name>
</gene>
<dbReference type="CDD" id="cd04188">
    <property type="entry name" value="DPG_synthase"/>
    <property type="match status" value="1"/>
</dbReference>
<evidence type="ECO:0000256" key="13">
    <source>
        <dbReference type="SAM" id="Phobius"/>
    </source>
</evidence>
<dbReference type="Proteomes" id="UP000504607">
    <property type="component" value="Chromosome 10"/>
</dbReference>
<protein>
    <recommendedName>
        <fullName evidence="4">dolichyl-phosphate beta-glucosyltransferase</fullName>
        <ecNumber evidence="4">2.4.1.117</ecNumber>
    </recommendedName>
</protein>
<dbReference type="KEGG" id="egu:105052221"/>
<accession>A0A6I9RSJ1</accession>
<evidence type="ECO:0000256" key="5">
    <source>
        <dbReference type="ARBA" id="ARBA00022676"/>
    </source>
</evidence>
<evidence type="ECO:0000256" key="6">
    <source>
        <dbReference type="ARBA" id="ARBA00022679"/>
    </source>
</evidence>
<dbReference type="GO" id="GO:0004581">
    <property type="term" value="F:dolichyl-phosphate beta-glucosyltransferase activity"/>
    <property type="evidence" value="ECO:0007669"/>
    <property type="project" value="UniProtKB-EC"/>
</dbReference>
<dbReference type="SUPFAM" id="SSF53448">
    <property type="entry name" value="Nucleotide-diphospho-sugar transferases"/>
    <property type="match status" value="1"/>
</dbReference>
<sequence>MGWWSLFPDPHLSVSLPLSLLLSSLALILALGIAAFFLEYVRKIGCRHSLERTAASDSFFEDPNSLKKVPCPSICDPPEKYISLIIPAFNEEHRLPGALIETMNYLQQRSAVEKSFSYEVLIVDDGSTDRTSKVAFDFVRKYKIDNVRVILLGRNHGKGEAIRKGMLHSRGELLLMLDADGATKVTDLEKLETQIHALRELNSSAATPNGLSLKLSDIEVAAFGSRAHLEKQALATRKWYRNFLMKGFHLVVLLTAGPGIRDTQCGFKMFTRAAARKLFTNIRLKRWCFDVELVYLCKHLGIPMVEVSVTWSEIPGSKVRLTSIIHMLFELILIRLGYGLGIWKIHT</sequence>
<dbReference type="InParanoid" id="A0A6I9RSJ1"/>
<feature type="transmembrane region" description="Helical" evidence="13">
    <location>
        <begin position="20"/>
        <end position="41"/>
    </location>
</feature>
<keyword evidence="15" id="KW-1185">Reference proteome</keyword>
<keyword evidence="11 13" id="KW-0472">Membrane</keyword>
<name>A0A6I9RSJ1_ELAGV</name>
<evidence type="ECO:0000256" key="3">
    <source>
        <dbReference type="ARBA" id="ARBA00006739"/>
    </source>
</evidence>
<dbReference type="Pfam" id="PF00535">
    <property type="entry name" value="Glycos_transf_2"/>
    <property type="match status" value="1"/>
</dbReference>
<evidence type="ECO:0000256" key="4">
    <source>
        <dbReference type="ARBA" id="ARBA00012583"/>
    </source>
</evidence>
<dbReference type="EC" id="2.4.1.117" evidence="4"/>
<comment type="catalytic activity">
    <reaction evidence="12">
        <text>a di-trans,poly-cis-dolichyl phosphate + UDP-alpha-D-glucose = a di-trans,poly-cis-dolichyl beta-D-glucosyl phosphate + UDP</text>
        <dbReference type="Rhea" id="RHEA:15401"/>
        <dbReference type="Rhea" id="RHEA-COMP:19498"/>
        <dbReference type="Rhea" id="RHEA-COMP:19502"/>
        <dbReference type="ChEBI" id="CHEBI:57525"/>
        <dbReference type="ChEBI" id="CHEBI:57683"/>
        <dbReference type="ChEBI" id="CHEBI:58223"/>
        <dbReference type="ChEBI" id="CHEBI:58885"/>
        <dbReference type="EC" id="2.4.1.117"/>
    </reaction>
    <physiologicalReaction direction="left-to-right" evidence="12">
        <dbReference type="Rhea" id="RHEA:15402"/>
    </physiologicalReaction>
</comment>
<dbReference type="GO" id="GO:0005789">
    <property type="term" value="C:endoplasmic reticulum membrane"/>
    <property type="evidence" value="ECO:0007669"/>
    <property type="project" value="UniProtKB-SubCell"/>
</dbReference>
<evidence type="ECO:0000256" key="9">
    <source>
        <dbReference type="ARBA" id="ARBA00022968"/>
    </source>
</evidence>
<keyword evidence="5" id="KW-0328">Glycosyltransferase</keyword>
<evidence type="ECO:0000259" key="14">
    <source>
        <dbReference type="Pfam" id="PF00535"/>
    </source>
</evidence>
<dbReference type="InterPro" id="IPR035518">
    <property type="entry name" value="DPG_synthase"/>
</dbReference>
<feature type="domain" description="Glycosyltransferase 2-like" evidence="14">
    <location>
        <begin position="83"/>
        <end position="195"/>
    </location>
</feature>
<keyword evidence="6" id="KW-0808">Transferase</keyword>
<dbReference type="GeneID" id="105052221"/>
<evidence type="ECO:0000256" key="2">
    <source>
        <dbReference type="ARBA" id="ARBA00004922"/>
    </source>
</evidence>
<keyword evidence="8" id="KW-0256">Endoplasmic reticulum</keyword>
<comment type="subcellular location">
    <subcellularLocation>
        <location evidence="1">Endoplasmic reticulum membrane</location>
        <topology evidence="1">Single-pass membrane protein</topology>
    </subcellularLocation>
</comment>
<keyword evidence="10 13" id="KW-1133">Transmembrane helix</keyword>
<evidence type="ECO:0000256" key="10">
    <source>
        <dbReference type="ARBA" id="ARBA00022989"/>
    </source>
</evidence>
<dbReference type="FunCoup" id="A0A6I9RSJ1">
    <property type="interactions" value="3747"/>
</dbReference>
<dbReference type="GO" id="GO:0006487">
    <property type="term" value="P:protein N-linked glycosylation"/>
    <property type="evidence" value="ECO:0007669"/>
    <property type="project" value="TreeGrafter"/>
</dbReference>
<proteinExistence type="inferred from homology"/>
<comment type="similarity">
    <text evidence="3">Belongs to the glycosyltransferase 2 family.</text>
</comment>
<evidence type="ECO:0000256" key="12">
    <source>
        <dbReference type="ARBA" id="ARBA00045097"/>
    </source>
</evidence>
<dbReference type="OrthoDB" id="3784at2759"/>
<organism evidence="15 16">
    <name type="scientific">Elaeis guineensis var. tenera</name>
    <name type="common">Oil palm</name>
    <dbReference type="NCBI Taxonomy" id="51953"/>
    <lineage>
        <taxon>Eukaryota</taxon>
        <taxon>Viridiplantae</taxon>
        <taxon>Streptophyta</taxon>
        <taxon>Embryophyta</taxon>
        <taxon>Tracheophyta</taxon>
        <taxon>Spermatophyta</taxon>
        <taxon>Magnoliopsida</taxon>
        <taxon>Liliopsida</taxon>
        <taxon>Arecaceae</taxon>
        <taxon>Arecoideae</taxon>
        <taxon>Cocoseae</taxon>
        <taxon>Elaeidinae</taxon>
        <taxon>Elaeis</taxon>
    </lineage>
</organism>
<reference evidence="16" key="1">
    <citation type="submission" date="2025-08" db="UniProtKB">
        <authorList>
            <consortium name="RefSeq"/>
        </authorList>
    </citation>
    <scope>IDENTIFICATION</scope>
</reference>
<evidence type="ECO:0000313" key="16">
    <source>
        <dbReference type="RefSeq" id="XP_010931260.1"/>
    </source>
</evidence>
<dbReference type="PANTHER" id="PTHR10859:SF91">
    <property type="entry name" value="DOLICHYL-PHOSPHATE BETA-GLUCOSYLTRANSFERASE"/>
    <property type="match status" value="1"/>
</dbReference>
<dbReference type="InterPro" id="IPR029044">
    <property type="entry name" value="Nucleotide-diphossugar_trans"/>
</dbReference>
<dbReference type="InterPro" id="IPR001173">
    <property type="entry name" value="Glyco_trans_2-like"/>
</dbReference>
<evidence type="ECO:0000313" key="15">
    <source>
        <dbReference type="Proteomes" id="UP000504607"/>
    </source>
</evidence>
<evidence type="ECO:0000256" key="8">
    <source>
        <dbReference type="ARBA" id="ARBA00022824"/>
    </source>
</evidence>
<dbReference type="PANTHER" id="PTHR10859">
    <property type="entry name" value="GLYCOSYL TRANSFERASE"/>
    <property type="match status" value="1"/>
</dbReference>
<evidence type="ECO:0000256" key="1">
    <source>
        <dbReference type="ARBA" id="ARBA00004389"/>
    </source>
</evidence>
<dbReference type="Gene3D" id="3.90.550.10">
    <property type="entry name" value="Spore Coat Polysaccharide Biosynthesis Protein SpsA, Chain A"/>
    <property type="match status" value="1"/>
</dbReference>
<dbReference type="AlphaFoldDB" id="A0A6I9RSJ1"/>
<keyword evidence="9" id="KW-0735">Signal-anchor</keyword>
<dbReference type="RefSeq" id="XP_010931260.1">
    <property type="nucleotide sequence ID" value="XM_010932958.3"/>
</dbReference>
<evidence type="ECO:0000256" key="11">
    <source>
        <dbReference type="ARBA" id="ARBA00023136"/>
    </source>
</evidence>
<evidence type="ECO:0000256" key="7">
    <source>
        <dbReference type="ARBA" id="ARBA00022692"/>
    </source>
</evidence>
<comment type="pathway">
    <text evidence="2">Protein modification; protein glycosylation.</text>
</comment>
<keyword evidence="7 13" id="KW-0812">Transmembrane</keyword>